<dbReference type="Proteomes" id="UP000501690">
    <property type="component" value="Linkage Group LG2"/>
</dbReference>
<keyword evidence="2" id="KW-0677">Repeat</keyword>
<dbReference type="PANTHER" id="PTHR48051">
    <property type="match status" value="1"/>
</dbReference>
<dbReference type="Pfam" id="PF23286">
    <property type="entry name" value="LRR_13"/>
    <property type="match status" value="3"/>
</dbReference>
<keyword evidence="3" id="KW-0611">Plant defense</keyword>
<evidence type="ECO:0000256" key="1">
    <source>
        <dbReference type="ARBA" id="ARBA00022614"/>
    </source>
</evidence>
<protein>
    <submittedName>
        <fullName evidence="5">Internalin A</fullName>
    </submittedName>
</protein>
<gene>
    <name evidence="5" type="ORF">DEO72_LG2g3080</name>
</gene>
<evidence type="ECO:0000256" key="2">
    <source>
        <dbReference type="ARBA" id="ARBA00022737"/>
    </source>
</evidence>
<dbReference type="SUPFAM" id="SSF52058">
    <property type="entry name" value="L domain-like"/>
    <property type="match status" value="3"/>
</dbReference>
<sequence length="941" mass="107260">MSFDDCKILTHIPDVSDLPNLKELSFKECFTWYVQDLDLSNNNFKILREYIYFSICKDAKCYLCLIRFTVPTHSKRCSNDDSKKFENLTVLNFDNCQLLTRIPDVSDLSNLKKLSFEGCKGLIALDDSIGFLNKLIILKAEGCTKLRRFPPLNLPSLEKLELSYCSSLKNFPEILGKMGNIGELSLSKLAIKELPVSFQNLTELHRLHISFPIYSLCSYLFFPLFSLQKKFENLTELNFDYCDLLEQIPDVSHLPNLEKLSFLGCESLIAVDVSVGFLTKLKILIAQHCVELRRFPPLNLPSLEILELSSCLSLDNFPEILGEMGNIRELHLKELPMIKELPVSFQNLTGLQSLDITGCDFLQLNSSVLTPELTDFMVDGCKERKWVNSKDGEEKFENLTNLNFDNCQLLTRMPDLSDLPNLEKLYFEQCESLIALDDSIGFLNKLKILKAQRCKKLRRFPPLNLPSLKNLELSFCSSLENFPEILGEMGNIRELIGFMTKLKLLSSQHCKKLRRFPPLNLPSLKKLKLSYCSSLENFPEILGKMGNIRRLRLYELTIKELPVSFQNLTGLQELYMECDVDELNSIHNSVGFLTKLKILIAERCEKLRRFPPLNLTSLERLELSYCSSLENFPEILGNMGNIRKLSLLKLPIKELPDSFQNLTGLQELDSNCDFVHLSGNVLTPELTRLYVLTCKEWKWLKSKEGEEDVGSTVSSNVQSFWGSCNLDDEFFSAGFTQLAQVRQLWLVNGNVTFLPERMKEFHHLNALDVSYCENLHEIRGLPPNLKSFRAIKCTSLTSLGSSMLLNQQQLHEVGGTEFIFPGGRIPECGVFIVNPILRSVPLFSNSKPFPRAHVFRGWCRSTVLANSRCGQWRSLIISPKRACLAYARLAEECWSVSVRNSLGFLGEILRVVLQWSGRNPMAPLGGEQRYPPQVQASAESD</sequence>
<dbReference type="InterPro" id="IPR058546">
    <property type="entry name" value="RPS4B/Roq1-like_LRR"/>
</dbReference>
<name>A0A4D6L2M1_VIGUN</name>
<keyword evidence="1" id="KW-0433">Leucine-rich repeat</keyword>
<dbReference type="AlphaFoldDB" id="A0A4D6L2M1"/>
<dbReference type="InterPro" id="IPR050216">
    <property type="entry name" value="LRR_domain-containing"/>
</dbReference>
<dbReference type="EMBL" id="CP039346">
    <property type="protein sequence ID" value="QCD82739.1"/>
    <property type="molecule type" value="Genomic_DNA"/>
</dbReference>
<feature type="domain" description="Disease resistance protein RPS4B/Roq1-like leucine-rich repeats" evidence="4">
    <location>
        <begin position="615"/>
        <end position="779"/>
    </location>
</feature>
<evidence type="ECO:0000256" key="3">
    <source>
        <dbReference type="ARBA" id="ARBA00022821"/>
    </source>
</evidence>
<organism evidence="5 6">
    <name type="scientific">Vigna unguiculata</name>
    <name type="common">Cowpea</name>
    <dbReference type="NCBI Taxonomy" id="3917"/>
    <lineage>
        <taxon>Eukaryota</taxon>
        <taxon>Viridiplantae</taxon>
        <taxon>Streptophyta</taxon>
        <taxon>Embryophyta</taxon>
        <taxon>Tracheophyta</taxon>
        <taxon>Spermatophyta</taxon>
        <taxon>Magnoliopsida</taxon>
        <taxon>eudicotyledons</taxon>
        <taxon>Gunneridae</taxon>
        <taxon>Pentapetalae</taxon>
        <taxon>rosids</taxon>
        <taxon>fabids</taxon>
        <taxon>Fabales</taxon>
        <taxon>Fabaceae</taxon>
        <taxon>Papilionoideae</taxon>
        <taxon>50 kb inversion clade</taxon>
        <taxon>NPAAA clade</taxon>
        <taxon>indigoferoid/millettioid clade</taxon>
        <taxon>Phaseoleae</taxon>
        <taxon>Vigna</taxon>
    </lineage>
</organism>
<proteinExistence type="predicted"/>
<evidence type="ECO:0000313" key="6">
    <source>
        <dbReference type="Proteomes" id="UP000501690"/>
    </source>
</evidence>
<feature type="domain" description="Disease resistance protein RPS4B/Roq1-like leucine-rich repeats" evidence="4">
    <location>
        <begin position="300"/>
        <end position="461"/>
    </location>
</feature>
<evidence type="ECO:0000313" key="5">
    <source>
        <dbReference type="EMBL" id="QCD82739.1"/>
    </source>
</evidence>
<evidence type="ECO:0000259" key="4">
    <source>
        <dbReference type="Pfam" id="PF23286"/>
    </source>
</evidence>
<dbReference type="PANTHER" id="PTHR48051:SF46">
    <property type="entry name" value="LEUCINE RICH REPEAT-CONTAINING DOMAIN PROTEIN"/>
    <property type="match status" value="1"/>
</dbReference>
<dbReference type="GO" id="GO:0005737">
    <property type="term" value="C:cytoplasm"/>
    <property type="evidence" value="ECO:0007669"/>
    <property type="project" value="TreeGrafter"/>
</dbReference>
<reference evidence="5 6" key="1">
    <citation type="submission" date="2019-04" db="EMBL/GenBank/DDBJ databases">
        <title>An improved genome assembly and genetic linkage map for asparagus bean, Vigna unguiculata ssp. sesquipedialis.</title>
        <authorList>
            <person name="Xia Q."/>
            <person name="Zhang R."/>
            <person name="Dong Y."/>
        </authorList>
    </citation>
    <scope>NUCLEOTIDE SEQUENCE [LARGE SCALE GENOMIC DNA]</scope>
    <source>
        <tissue evidence="5">Leaf</tissue>
    </source>
</reference>
<feature type="domain" description="Disease resistance protein RPS4B/Roq1-like leucine-rich repeats" evidence="4">
    <location>
        <begin position="521"/>
        <end position="604"/>
    </location>
</feature>
<dbReference type="InterPro" id="IPR032675">
    <property type="entry name" value="LRR_dom_sf"/>
</dbReference>
<keyword evidence="6" id="KW-1185">Reference proteome</keyword>
<dbReference type="Gene3D" id="3.80.10.10">
    <property type="entry name" value="Ribonuclease Inhibitor"/>
    <property type="match status" value="5"/>
</dbReference>
<accession>A0A4D6L2M1</accession>